<dbReference type="InterPro" id="IPR013568">
    <property type="entry name" value="SEFIR_dom"/>
</dbReference>
<evidence type="ECO:0000259" key="1">
    <source>
        <dbReference type="PROSITE" id="PS51534"/>
    </source>
</evidence>
<dbReference type="Pfam" id="PF08357">
    <property type="entry name" value="SEFIR"/>
    <property type="match status" value="1"/>
</dbReference>
<dbReference type="EMBL" id="LT670818">
    <property type="protein sequence ID" value="SHG54623.1"/>
    <property type="molecule type" value="Genomic_DNA"/>
</dbReference>
<dbReference type="RefSeq" id="WP_172899877.1">
    <property type="nucleotide sequence ID" value="NZ_LT670818.1"/>
</dbReference>
<reference evidence="2 3" key="1">
    <citation type="submission" date="2016-11" db="EMBL/GenBank/DDBJ databases">
        <authorList>
            <person name="Jaros S."/>
            <person name="Januszkiewicz K."/>
            <person name="Wedrychowicz H."/>
        </authorList>
    </citation>
    <scope>NUCLEOTIDE SEQUENCE [LARGE SCALE GENOMIC DNA]</scope>
    <source>
        <strain evidence="2 3">GAS242</strain>
    </source>
</reference>
<dbReference type="PROSITE" id="PS51534">
    <property type="entry name" value="SEFIR"/>
    <property type="match status" value="1"/>
</dbReference>
<accession>A0A1M5KR32</accession>
<dbReference type="AlphaFoldDB" id="A0A1M5KR32"/>
<dbReference type="SUPFAM" id="SSF52200">
    <property type="entry name" value="Toll/Interleukin receptor TIR domain"/>
    <property type="match status" value="1"/>
</dbReference>
<gene>
    <name evidence="2" type="ORF">SAMN05444169_2989</name>
</gene>
<dbReference type="InterPro" id="IPR035897">
    <property type="entry name" value="Toll_tir_struct_dom_sf"/>
</dbReference>
<organism evidence="2 3">
    <name type="scientific">Bradyrhizobium erythrophlei</name>
    <dbReference type="NCBI Taxonomy" id="1437360"/>
    <lineage>
        <taxon>Bacteria</taxon>
        <taxon>Pseudomonadati</taxon>
        <taxon>Pseudomonadota</taxon>
        <taxon>Alphaproteobacteria</taxon>
        <taxon>Hyphomicrobiales</taxon>
        <taxon>Nitrobacteraceae</taxon>
        <taxon>Bradyrhizobium</taxon>
    </lineage>
</organism>
<dbReference type="Gene3D" id="3.40.50.10140">
    <property type="entry name" value="Toll/interleukin-1 receptor homology (TIR) domain"/>
    <property type="match status" value="1"/>
</dbReference>
<proteinExistence type="predicted"/>
<protein>
    <submittedName>
        <fullName evidence="2">SEFIR domain-containing protein</fullName>
    </submittedName>
</protein>
<sequence length="473" mass="54394">MTPKAFISYSWTSPAHEQWVINLATQLVENGVDVILDKWDLREGNDAVQFMEAMVTNPEVTKVIIVSDNKYAEKANNRKGGVGTESQIMSPEIYRRADQSKFAAVVPEVDANGEPYLPAFLSSRIYIDMTESRYATNFEQLLRWLFEKPAYVKPALGKMPSFLDDEAPSPTRAKARRTIEALNTSSRTASASTTNYLDSLVRVLESFQVDPNHADFPQAVIDNIEAFLPYRNEFIEFMLAAAPASDTEIARSLQHFFERIIPLMSRPEAVSSWKDWDFDNYVFIVHELFLYAVAILLKHERFETLADFLDLRFYVSDERHHDEFMHNFSIVWKSMKALGPKQSELRRISLRGDFLEQRSHASGLKFVDVMAADFVLFLRSAILDANDYRAWYPETLLYAQRTRGPFEIFARAESRSYFERMAPVVAFKNKNVLEELIGTFSRDGKAGRWLPHWNYEVLNIAGLSNLSKLQTRP</sequence>
<feature type="domain" description="SEFIR" evidence="1">
    <location>
        <begin position="2"/>
        <end position="138"/>
    </location>
</feature>
<evidence type="ECO:0000313" key="2">
    <source>
        <dbReference type="EMBL" id="SHG54623.1"/>
    </source>
</evidence>
<name>A0A1M5KR32_9BRAD</name>
<dbReference type="Proteomes" id="UP000190675">
    <property type="component" value="Chromosome I"/>
</dbReference>
<evidence type="ECO:0000313" key="3">
    <source>
        <dbReference type="Proteomes" id="UP000190675"/>
    </source>
</evidence>